<dbReference type="EMBL" id="CP016893">
    <property type="protein sequence ID" value="AST56629.1"/>
    <property type="molecule type" value="Genomic_DNA"/>
</dbReference>
<dbReference type="InterPro" id="IPR002678">
    <property type="entry name" value="DUF34/NIF3"/>
</dbReference>
<evidence type="ECO:0000256" key="3">
    <source>
        <dbReference type="ARBA" id="ARBA00022723"/>
    </source>
</evidence>
<dbReference type="InterPro" id="IPR017221">
    <property type="entry name" value="DUF34/NIF3_bac"/>
</dbReference>
<dbReference type="PANTHER" id="PTHR13799:SF14">
    <property type="entry name" value="GTP CYCLOHYDROLASE 1 TYPE 2 HOMOLOG"/>
    <property type="match status" value="1"/>
</dbReference>
<gene>
    <name evidence="7" type="ORF">CE561_05370</name>
    <name evidence="6" type="ORF">Thert_00422</name>
</gene>
<accession>A0A231VJU3</accession>
<dbReference type="InterPro" id="IPR036069">
    <property type="entry name" value="DUF34/NIF3_sf"/>
</dbReference>
<dbReference type="NCBIfam" id="TIGR00486">
    <property type="entry name" value="YbgI_SA1388"/>
    <property type="match status" value="1"/>
</dbReference>
<dbReference type="RefSeq" id="WP_094044669.1">
    <property type="nucleotide sequence ID" value="NZ_CP016893.1"/>
</dbReference>
<protein>
    <recommendedName>
        <fullName evidence="2 4">GTP cyclohydrolase 1 type 2 homolog</fullName>
    </recommendedName>
</protein>
<sequence length="371" mass="40587">MSLKCQTIAGMIDKLAPHKCAEDWDNIGLLVGNPQKDVSTVMVALDATKEVVKEAISKEVDMIITHHPIIFRPLKNVRTDNPAGEIISLLVKEDIPVYSAHTNFDAAKGGMNDILCNILGIYNEEILQVTYKEGYKKIVVYVPIGYEEIVKTAMCNAGAGFIGNYSDCTFQSIGIGSFKPLEGTNPFIGEIGKVENTQEIRIETIAPEKLVNRIISAMLKVHPYEEVAYDIYPVETLYNEYGIGRIGYIKGTTLGDLANDVKAKLGLKNLRVVGDLRKTINKVAICGGSGGNLVSISAFKGADVLITGDVGYHDAVDARHLGLAIIDAGHFGTEKISVNFIAEYIRDEVQKMNIDLNVITSEIQSDPFIFM</sequence>
<dbReference type="Proteomes" id="UP000215301">
    <property type="component" value="Unassembled WGS sequence"/>
</dbReference>
<evidence type="ECO:0000313" key="8">
    <source>
        <dbReference type="Proteomes" id="UP000214975"/>
    </source>
</evidence>
<name>A0A231VJU3_THETR</name>
<feature type="binding site" evidence="5">
    <location>
        <position position="334"/>
    </location>
    <ligand>
        <name>a divalent metal cation</name>
        <dbReference type="ChEBI" id="CHEBI:60240"/>
        <label>1</label>
    </ligand>
</feature>
<dbReference type="FunFam" id="3.40.1390.30:FF:000001">
    <property type="entry name" value="GTP cyclohydrolase 1 type 2"/>
    <property type="match status" value="1"/>
</dbReference>
<dbReference type="FunFam" id="3.30.70.120:FF:000006">
    <property type="entry name" value="GTP cyclohydrolase 1 type 2 homolog"/>
    <property type="match status" value="1"/>
</dbReference>
<dbReference type="GO" id="GO:0046872">
    <property type="term" value="F:metal ion binding"/>
    <property type="evidence" value="ECO:0007669"/>
    <property type="project" value="UniProtKB-UniRule"/>
</dbReference>
<evidence type="ECO:0000313" key="9">
    <source>
        <dbReference type="Proteomes" id="UP000215301"/>
    </source>
</evidence>
<dbReference type="SUPFAM" id="SSF102705">
    <property type="entry name" value="NIF3 (NGG1p interacting factor 3)-like"/>
    <property type="match status" value="1"/>
</dbReference>
<keyword evidence="3 4" id="KW-0479">Metal-binding</keyword>
<reference evidence="6 8" key="1">
    <citation type="submission" date="2016-08" db="EMBL/GenBank/DDBJ databases">
        <title>A novel genetic cassette of butanologenic Thermoanaerobacterium thermosaccharolyticum that directly convert cellulose to butanol.</title>
        <authorList>
            <person name="Li T."/>
            <person name="He J."/>
        </authorList>
    </citation>
    <scope>NUCLEOTIDE SEQUENCE [LARGE SCALE GENOMIC DNA]</scope>
    <source>
        <strain evidence="6 8">TG57</strain>
    </source>
</reference>
<dbReference type="AlphaFoldDB" id="A0A231VJU3"/>
<dbReference type="Proteomes" id="UP000214975">
    <property type="component" value="Chromosome"/>
</dbReference>
<dbReference type="Pfam" id="PF01784">
    <property type="entry name" value="DUF34_NIF3"/>
    <property type="match status" value="1"/>
</dbReference>
<dbReference type="EMBL" id="NKHD01000016">
    <property type="protein sequence ID" value="OXT08358.1"/>
    <property type="molecule type" value="Genomic_DNA"/>
</dbReference>
<evidence type="ECO:0000256" key="2">
    <source>
        <dbReference type="ARBA" id="ARBA00022112"/>
    </source>
</evidence>
<dbReference type="GO" id="GO:0005737">
    <property type="term" value="C:cytoplasm"/>
    <property type="evidence" value="ECO:0007669"/>
    <property type="project" value="TreeGrafter"/>
</dbReference>
<feature type="binding site" evidence="5">
    <location>
        <position position="330"/>
    </location>
    <ligand>
        <name>a divalent metal cation</name>
        <dbReference type="ChEBI" id="CHEBI:60240"/>
        <label>1</label>
    </ligand>
</feature>
<reference evidence="7 9" key="2">
    <citation type="submission" date="2017-06" db="EMBL/GenBank/DDBJ databases">
        <title>Isolation and characterization of a thermophilic and butanogenic Thermoanaerobacterium thermosaccharolyticum M5 capable of efficient degradation of hemicellulose.</title>
        <authorList>
            <person name="Xin F."/>
            <person name="Jiang Y."/>
        </authorList>
    </citation>
    <scope>NUCLEOTIDE SEQUENCE [LARGE SCALE GENOMIC DNA]</scope>
    <source>
        <strain evidence="7 9">M5</strain>
    </source>
</reference>
<dbReference type="Gene3D" id="3.40.1390.30">
    <property type="entry name" value="NIF3 (NGG1p interacting factor 3)-like"/>
    <property type="match status" value="1"/>
</dbReference>
<dbReference type="Gene3D" id="3.30.70.120">
    <property type="match status" value="1"/>
</dbReference>
<feature type="binding site" evidence="5">
    <location>
        <position position="66"/>
    </location>
    <ligand>
        <name>a divalent metal cation</name>
        <dbReference type="ChEBI" id="CHEBI:60240"/>
        <label>1</label>
    </ligand>
</feature>
<proteinExistence type="inferred from homology"/>
<evidence type="ECO:0000256" key="1">
    <source>
        <dbReference type="ARBA" id="ARBA00006964"/>
    </source>
</evidence>
<organism evidence="7 9">
    <name type="scientific">Thermoanaerobacterium thermosaccharolyticum</name>
    <name type="common">Clostridium thermosaccharolyticum</name>
    <dbReference type="NCBI Taxonomy" id="1517"/>
    <lineage>
        <taxon>Bacteria</taxon>
        <taxon>Bacillati</taxon>
        <taxon>Bacillota</taxon>
        <taxon>Clostridia</taxon>
        <taxon>Thermoanaerobacterales</taxon>
        <taxon>Thermoanaerobacteraceae</taxon>
        <taxon>Thermoanaerobacterium</taxon>
    </lineage>
</organism>
<dbReference type="InterPro" id="IPR015867">
    <property type="entry name" value="N-reg_PII/ATP_PRibTrfase_C"/>
</dbReference>
<feature type="binding site" evidence="5">
    <location>
        <position position="67"/>
    </location>
    <ligand>
        <name>a divalent metal cation</name>
        <dbReference type="ChEBI" id="CHEBI:60240"/>
        <label>1</label>
    </ligand>
</feature>
<evidence type="ECO:0000313" key="6">
    <source>
        <dbReference type="EMBL" id="AST56629.1"/>
    </source>
</evidence>
<comment type="similarity">
    <text evidence="1 4">Belongs to the GTP cyclohydrolase I type 2/NIF3 family.</text>
</comment>
<dbReference type="PANTHER" id="PTHR13799">
    <property type="entry name" value="NGG1 INTERACTING FACTOR 3"/>
    <property type="match status" value="1"/>
</dbReference>
<evidence type="ECO:0000256" key="5">
    <source>
        <dbReference type="PIRSR" id="PIRSR602678-1"/>
    </source>
</evidence>
<feature type="binding site" evidence="5">
    <location>
        <position position="105"/>
    </location>
    <ligand>
        <name>a divalent metal cation</name>
        <dbReference type="ChEBI" id="CHEBI:60240"/>
        <label>1</label>
    </ligand>
</feature>
<dbReference type="PIRSF" id="PIRSF037489">
    <property type="entry name" value="UCP037489_NIF3_YqfO"/>
    <property type="match status" value="1"/>
</dbReference>
<evidence type="ECO:0000256" key="4">
    <source>
        <dbReference type="PIRNR" id="PIRNR037489"/>
    </source>
</evidence>
<evidence type="ECO:0000313" key="7">
    <source>
        <dbReference type="EMBL" id="OXT08358.1"/>
    </source>
</evidence>